<dbReference type="Proteomes" id="UP001189429">
    <property type="component" value="Unassembled WGS sequence"/>
</dbReference>
<organism evidence="2 3">
    <name type="scientific">Prorocentrum cordatum</name>
    <dbReference type="NCBI Taxonomy" id="2364126"/>
    <lineage>
        <taxon>Eukaryota</taxon>
        <taxon>Sar</taxon>
        <taxon>Alveolata</taxon>
        <taxon>Dinophyceae</taxon>
        <taxon>Prorocentrales</taxon>
        <taxon>Prorocentraceae</taxon>
        <taxon>Prorocentrum</taxon>
    </lineage>
</organism>
<dbReference type="EMBL" id="CAUYUJ010021750">
    <property type="protein sequence ID" value="CAK0906829.1"/>
    <property type="molecule type" value="Genomic_DNA"/>
</dbReference>
<evidence type="ECO:0000313" key="2">
    <source>
        <dbReference type="EMBL" id="CAK0906829.1"/>
    </source>
</evidence>
<comment type="caution">
    <text evidence="2">The sequence shown here is derived from an EMBL/GenBank/DDBJ whole genome shotgun (WGS) entry which is preliminary data.</text>
</comment>
<proteinExistence type="predicted"/>
<accession>A0ABN9Y6Z2</accession>
<feature type="region of interest" description="Disordered" evidence="1">
    <location>
        <begin position="177"/>
        <end position="207"/>
    </location>
</feature>
<evidence type="ECO:0000256" key="1">
    <source>
        <dbReference type="SAM" id="MobiDB-lite"/>
    </source>
</evidence>
<reference evidence="2" key="1">
    <citation type="submission" date="2023-10" db="EMBL/GenBank/DDBJ databases">
        <authorList>
            <person name="Chen Y."/>
            <person name="Shah S."/>
            <person name="Dougan E. K."/>
            <person name="Thang M."/>
            <person name="Chan C."/>
        </authorList>
    </citation>
    <scope>NUCLEOTIDE SEQUENCE [LARGE SCALE GENOMIC DNA]</scope>
</reference>
<feature type="compositionally biased region" description="Basic and acidic residues" evidence="1">
    <location>
        <begin position="42"/>
        <end position="56"/>
    </location>
</feature>
<protein>
    <submittedName>
        <fullName evidence="2">Uncharacterized protein</fullName>
    </submittedName>
</protein>
<evidence type="ECO:0000313" key="3">
    <source>
        <dbReference type="Proteomes" id="UP001189429"/>
    </source>
</evidence>
<feature type="region of interest" description="Disordered" evidence="1">
    <location>
        <begin position="25"/>
        <end position="79"/>
    </location>
</feature>
<gene>
    <name evidence="2" type="ORF">PCOR1329_LOCUS82018</name>
</gene>
<keyword evidence="3" id="KW-1185">Reference proteome</keyword>
<name>A0ABN9Y6Z2_9DINO</name>
<sequence>MFKNTYQSGFLSVLYSISAQAAADLGQEGPQRAHQAPHGRRHPVERARDHGHEREHHVHRVPRGPEADAGDQAAVPGDDHQEPEEVLHLRGHRARRQGGPAPLPRVELPEHHPREAVHLHHADAPGRGLEPDPIQPVRLHPACLRHELHRDPPAAAARELPDPQDLFLGQALQRGGAAPGVQALPARGQEGRGRRGGRGCHGGRGRDGGRVRGLFALGRPPAAC</sequence>
<feature type="compositionally biased region" description="Basic residues" evidence="1">
    <location>
        <begin position="194"/>
        <end position="203"/>
    </location>
</feature>